<feature type="region of interest" description="Disordered" evidence="8">
    <location>
        <begin position="616"/>
        <end position="714"/>
    </location>
</feature>
<evidence type="ECO:0000313" key="11">
    <source>
        <dbReference type="Proteomes" id="UP001374579"/>
    </source>
</evidence>
<feature type="repeat" description="ANK" evidence="7">
    <location>
        <begin position="311"/>
        <end position="332"/>
    </location>
</feature>
<evidence type="ECO:0000256" key="6">
    <source>
        <dbReference type="ARBA" id="ARBA00023306"/>
    </source>
</evidence>
<evidence type="ECO:0000256" key="7">
    <source>
        <dbReference type="PROSITE-ProRule" id="PRU00023"/>
    </source>
</evidence>
<proteinExistence type="inferred from homology"/>
<dbReference type="Pfam" id="PF03020">
    <property type="entry name" value="LEM"/>
    <property type="match status" value="1"/>
</dbReference>
<evidence type="ECO:0000256" key="5">
    <source>
        <dbReference type="ARBA" id="ARBA00023043"/>
    </source>
</evidence>
<dbReference type="SUPFAM" id="SSF63451">
    <property type="entry name" value="LEM domain"/>
    <property type="match status" value="1"/>
</dbReference>
<dbReference type="Gene3D" id="1.25.40.20">
    <property type="entry name" value="Ankyrin repeat-containing domain"/>
    <property type="match status" value="1"/>
</dbReference>
<evidence type="ECO:0000256" key="8">
    <source>
        <dbReference type="SAM" id="MobiDB-lite"/>
    </source>
</evidence>
<dbReference type="InterPro" id="IPR002110">
    <property type="entry name" value="Ankyrin_rpt"/>
</dbReference>
<dbReference type="InterPro" id="IPR003887">
    <property type="entry name" value="LEM_dom"/>
</dbReference>
<name>A0AAN9B2N5_9CAEN</name>
<dbReference type="SMART" id="SM00248">
    <property type="entry name" value="ANK"/>
    <property type="match status" value="2"/>
</dbReference>
<organism evidence="10 11">
    <name type="scientific">Littorina saxatilis</name>
    <dbReference type="NCBI Taxonomy" id="31220"/>
    <lineage>
        <taxon>Eukaryota</taxon>
        <taxon>Metazoa</taxon>
        <taxon>Spiralia</taxon>
        <taxon>Lophotrochozoa</taxon>
        <taxon>Mollusca</taxon>
        <taxon>Gastropoda</taxon>
        <taxon>Caenogastropoda</taxon>
        <taxon>Littorinimorpha</taxon>
        <taxon>Littorinoidea</taxon>
        <taxon>Littorinidae</taxon>
        <taxon>Littorina</taxon>
    </lineage>
</organism>
<comment type="caution">
    <text evidence="10">The sequence shown here is derived from an EMBL/GenBank/DDBJ whole genome shotgun (WGS) entry which is preliminary data.</text>
</comment>
<dbReference type="AlphaFoldDB" id="A0AAN9B2N5"/>
<feature type="compositionally biased region" description="Polar residues" evidence="8">
    <location>
        <begin position="669"/>
        <end position="687"/>
    </location>
</feature>
<feature type="compositionally biased region" description="Basic and acidic residues" evidence="8">
    <location>
        <begin position="171"/>
        <end position="184"/>
    </location>
</feature>
<feature type="domain" description="LEM" evidence="9">
    <location>
        <begin position="5"/>
        <end position="49"/>
    </location>
</feature>
<dbReference type="InterPro" id="IPR056237">
    <property type="entry name" value="ANKLE2_3rd"/>
</dbReference>
<dbReference type="InterPro" id="IPR011015">
    <property type="entry name" value="LEM/LEM-like_dom_sf"/>
</dbReference>
<dbReference type="GO" id="GO:0007399">
    <property type="term" value="P:nervous system development"/>
    <property type="evidence" value="ECO:0007669"/>
    <property type="project" value="UniProtKB-ARBA"/>
</dbReference>
<keyword evidence="4" id="KW-0256">Endoplasmic reticulum</keyword>
<evidence type="ECO:0000256" key="4">
    <source>
        <dbReference type="ARBA" id="ARBA00022824"/>
    </source>
</evidence>
<comment type="similarity">
    <text evidence="2">Belongs to the ANKLE2 family.</text>
</comment>
<dbReference type="Pfam" id="PF24567">
    <property type="entry name" value="ANKLE2_3rd"/>
    <property type="match status" value="1"/>
</dbReference>
<feature type="region of interest" description="Disordered" evidence="8">
    <location>
        <begin position="524"/>
        <end position="583"/>
    </location>
</feature>
<dbReference type="Gene3D" id="1.10.720.40">
    <property type="match status" value="1"/>
</dbReference>
<dbReference type="GO" id="GO:0051301">
    <property type="term" value="P:cell division"/>
    <property type="evidence" value="ECO:0007669"/>
    <property type="project" value="UniProtKB-KW"/>
</dbReference>
<keyword evidence="5 7" id="KW-0040">ANK repeat</keyword>
<dbReference type="EMBL" id="JBAMIC010000013">
    <property type="protein sequence ID" value="KAK7097737.1"/>
    <property type="molecule type" value="Genomic_DNA"/>
</dbReference>
<sequence length="1016" mass="112214">MDDITNRLQSLSNVQLRTELLKHGEKVGPVTPTTRKLFLSKLAKKIFTVEHPDAVTGIEDSVGDGKETEAGPVNARSGGGDGETGAVLTPTTTKSALDRSGEREEPSAYYVVILAESPATTPNIGTAAEHRVFTEKVEALAFMKKNAGSRLKVFHSSTEVKTFVSQLPKQAQEKTKPLKPKQSEEPSNNNLATEAEKSNFKGPRVQDLVQFRKVMEKGDVDTVKTTVWNNPRYLITSADTPVILHEGMRHNALHIAAKSNQAGIATSVLETLFDPEFTKLLYCNSHDTEQSRYHRITYLVDLYLNSPDKGSGETPLHIACKMGHTAVVRCLVAFSVTDRHRINKFCEKPETIICSRYKGEHSAAIKEEIQELLQGLCLVPLLRSRDNITLPMVGEPCSPDDKGKLCDPATVPSLAHSPKEPRRTLSAFAGPMSPSKARDFQKKWMNPRCQRNSADAKEVAAARRTDAEKGYERIGRKLARELHVPWTEYWKFLDAFADFSTPRGLQKLEEHLKKQQTLVSITRSMEADSSCDDGSVSDASASDSADDSQGEGFFSCDEGTTDEKSDPSKVSQKEVGASETVEVAEEADEDVFEDSLDSFFDSQSYVFGKRLQLKSSNNNKVPQKGKDTKAVSEGMGDVSKTQKKNGDGNSSLWSYRESIASGEHEQKLSETSVTSNTTHSFDASSPTPDTPSDETGGGKQSSDGKNYEKLPGAKMSTEMIDKSFNTMMTELSEEMEVKLIFSPDGKVVRSPKGRFSPDVGVCLGREIFNKALRNVTRRECPLDIVIKSRKGSKYFLVDVLIRTSSTAPATDEEFFDDSSDDLSNTSAQKVMTDVKILAKSEAVLEHVWRIVRPVHLTVGILEKDAQSVKQHFGSVTARIVHRRRRNSNQMACYVFGNKPCKTDLDVMRAMCECDVDPTTFPTVHSWLSLVSATRQEGKDSWPSPARLRHQHRLSQLHSQSLTGSPFPISPLVQGGTLTSTPVSRSSLPGIHCNRDLSPERPALMKGPRTWLFKSPT</sequence>
<feature type="region of interest" description="Disordered" evidence="8">
    <location>
        <begin position="964"/>
        <end position="1016"/>
    </location>
</feature>
<dbReference type="Proteomes" id="UP001374579">
    <property type="component" value="Unassembled WGS sequence"/>
</dbReference>
<keyword evidence="11" id="KW-1185">Reference proteome</keyword>
<dbReference type="GO" id="GO:0005783">
    <property type="term" value="C:endoplasmic reticulum"/>
    <property type="evidence" value="ECO:0007669"/>
    <property type="project" value="UniProtKB-SubCell"/>
</dbReference>
<feature type="compositionally biased region" description="Low complexity" evidence="8">
    <location>
        <begin position="532"/>
        <end position="543"/>
    </location>
</feature>
<evidence type="ECO:0000256" key="3">
    <source>
        <dbReference type="ARBA" id="ARBA00022618"/>
    </source>
</evidence>
<evidence type="ECO:0000313" key="10">
    <source>
        <dbReference type="EMBL" id="KAK7097737.1"/>
    </source>
</evidence>
<dbReference type="SUPFAM" id="SSF48403">
    <property type="entry name" value="Ankyrin repeat"/>
    <property type="match status" value="1"/>
</dbReference>
<comment type="subcellular location">
    <subcellularLocation>
        <location evidence="1">Endoplasmic reticulum</location>
    </subcellularLocation>
</comment>
<gene>
    <name evidence="10" type="ORF">V1264_004671</name>
</gene>
<feature type="region of interest" description="Disordered" evidence="8">
    <location>
        <begin position="58"/>
        <end position="102"/>
    </location>
</feature>
<protein>
    <recommendedName>
        <fullName evidence="9">LEM domain-containing protein</fullName>
    </recommendedName>
</protein>
<dbReference type="PROSITE" id="PS50088">
    <property type="entry name" value="ANK_REPEAT"/>
    <property type="match status" value="1"/>
</dbReference>
<feature type="compositionally biased region" description="Polar residues" evidence="8">
    <location>
        <begin position="975"/>
        <end position="986"/>
    </location>
</feature>
<dbReference type="PROSITE" id="PS50954">
    <property type="entry name" value="LEM"/>
    <property type="match status" value="1"/>
</dbReference>
<feature type="region of interest" description="Disordered" evidence="8">
    <location>
        <begin position="165"/>
        <end position="199"/>
    </location>
</feature>
<evidence type="ECO:0000256" key="1">
    <source>
        <dbReference type="ARBA" id="ARBA00004240"/>
    </source>
</evidence>
<dbReference type="PANTHER" id="PTHR12349">
    <property type="entry name" value="ANKYRIN REPEAT AND LEM DOMAIN-CONTAINING PROTEIN 2"/>
    <property type="match status" value="1"/>
</dbReference>
<dbReference type="FunFam" id="1.25.40.20:FF:000072">
    <property type="entry name" value="Ankyrin repeat and LEM domain containing 2"/>
    <property type="match status" value="1"/>
</dbReference>
<dbReference type="Pfam" id="PF00023">
    <property type="entry name" value="Ank"/>
    <property type="match status" value="1"/>
</dbReference>
<evidence type="ECO:0000259" key="9">
    <source>
        <dbReference type="PROSITE" id="PS50954"/>
    </source>
</evidence>
<dbReference type="PANTHER" id="PTHR12349:SF4">
    <property type="entry name" value="ANKYRIN REPEAT AND LEM DOMAIN-CONTAINING PROTEIN 2"/>
    <property type="match status" value="1"/>
</dbReference>
<keyword evidence="6" id="KW-0131">Cell cycle</keyword>
<keyword evidence="3" id="KW-0132">Cell division</keyword>
<dbReference type="InterPro" id="IPR036770">
    <property type="entry name" value="Ankyrin_rpt-contain_sf"/>
</dbReference>
<accession>A0AAN9B2N5</accession>
<dbReference type="CDD" id="cd12934">
    <property type="entry name" value="LEM"/>
    <property type="match status" value="1"/>
</dbReference>
<feature type="region of interest" description="Disordered" evidence="8">
    <location>
        <begin position="411"/>
        <end position="441"/>
    </location>
</feature>
<reference evidence="10 11" key="1">
    <citation type="submission" date="2024-02" db="EMBL/GenBank/DDBJ databases">
        <title>Chromosome-scale genome assembly of the rough periwinkle Littorina saxatilis.</title>
        <authorList>
            <person name="De Jode A."/>
            <person name="Faria R."/>
            <person name="Formenti G."/>
            <person name="Sims Y."/>
            <person name="Smith T.P."/>
            <person name="Tracey A."/>
            <person name="Wood J.M.D."/>
            <person name="Zagrodzka Z.B."/>
            <person name="Johannesson K."/>
            <person name="Butlin R.K."/>
            <person name="Leder E.H."/>
        </authorList>
    </citation>
    <scope>NUCLEOTIDE SEQUENCE [LARGE SCALE GENOMIC DNA]</scope>
    <source>
        <strain evidence="10">Snail1</strain>
        <tissue evidence="10">Muscle</tissue>
    </source>
</reference>
<dbReference type="GO" id="GO:0031468">
    <property type="term" value="P:nuclear membrane reassembly"/>
    <property type="evidence" value="ECO:0007669"/>
    <property type="project" value="UniProtKB-ARBA"/>
</dbReference>
<dbReference type="PROSITE" id="PS50297">
    <property type="entry name" value="ANK_REP_REGION"/>
    <property type="match status" value="1"/>
</dbReference>
<dbReference type="SMART" id="SM00540">
    <property type="entry name" value="LEM"/>
    <property type="match status" value="1"/>
</dbReference>
<evidence type="ECO:0000256" key="2">
    <source>
        <dbReference type="ARBA" id="ARBA00007597"/>
    </source>
</evidence>